<keyword evidence="3" id="KW-1185">Reference proteome</keyword>
<name>A0AAV9UP24_9PEZI</name>
<evidence type="ECO:0000313" key="2">
    <source>
        <dbReference type="EMBL" id="KAK6343859.1"/>
    </source>
</evidence>
<feature type="compositionally biased region" description="Low complexity" evidence="1">
    <location>
        <begin position="1"/>
        <end position="13"/>
    </location>
</feature>
<protein>
    <submittedName>
        <fullName evidence="2">Uncharacterized protein</fullName>
    </submittedName>
</protein>
<gene>
    <name evidence="2" type="ORF">TWF696_007514</name>
</gene>
<dbReference type="Proteomes" id="UP001375240">
    <property type="component" value="Unassembled WGS sequence"/>
</dbReference>
<feature type="region of interest" description="Disordered" evidence="1">
    <location>
        <begin position="1"/>
        <end position="122"/>
    </location>
</feature>
<reference evidence="2 3" key="1">
    <citation type="submission" date="2019-10" db="EMBL/GenBank/DDBJ databases">
        <authorList>
            <person name="Palmer J.M."/>
        </authorList>
    </citation>
    <scope>NUCLEOTIDE SEQUENCE [LARGE SCALE GENOMIC DNA]</scope>
    <source>
        <strain evidence="2 3">TWF696</strain>
    </source>
</reference>
<sequence>MVPRSYGSSSSSDWESRTKPLGGCPRHNTDEGQTAGTEDSPGSPVQAAVDSPPRPWGDTGPSSRRVPKRAASASRSESSDNELRAKRQRQHTTDRLSTSSTENALASLPQASNQAGINLSEERIQQYQGDMNIYQPQYAPRFNPSVQRRRTWPPDPIEIVEYRYPHSIEESDTAASGSGGISFQGGTDFETSENLDLWYIGSWATWES</sequence>
<evidence type="ECO:0000313" key="3">
    <source>
        <dbReference type="Proteomes" id="UP001375240"/>
    </source>
</evidence>
<proteinExistence type="predicted"/>
<organism evidence="2 3">
    <name type="scientific">Orbilia brochopaga</name>
    <dbReference type="NCBI Taxonomy" id="3140254"/>
    <lineage>
        <taxon>Eukaryota</taxon>
        <taxon>Fungi</taxon>
        <taxon>Dikarya</taxon>
        <taxon>Ascomycota</taxon>
        <taxon>Pezizomycotina</taxon>
        <taxon>Orbiliomycetes</taxon>
        <taxon>Orbiliales</taxon>
        <taxon>Orbiliaceae</taxon>
        <taxon>Orbilia</taxon>
    </lineage>
</organism>
<dbReference type="EMBL" id="JAVHNQ010000006">
    <property type="protein sequence ID" value="KAK6343859.1"/>
    <property type="molecule type" value="Genomic_DNA"/>
</dbReference>
<comment type="caution">
    <text evidence="2">The sequence shown here is derived from an EMBL/GenBank/DDBJ whole genome shotgun (WGS) entry which is preliminary data.</text>
</comment>
<dbReference type="AlphaFoldDB" id="A0AAV9UP24"/>
<evidence type="ECO:0000256" key="1">
    <source>
        <dbReference type="SAM" id="MobiDB-lite"/>
    </source>
</evidence>
<feature type="compositionally biased region" description="Polar residues" evidence="1">
    <location>
        <begin position="95"/>
        <end position="117"/>
    </location>
</feature>
<accession>A0AAV9UP24</accession>